<dbReference type="GO" id="GO:0016020">
    <property type="term" value="C:membrane"/>
    <property type="evidence" value="ECO:0007669"/>
    <property type="project" value="UniProtKB-SubCell"/>
</dbReference>
<gene>
    <name evidence="9" type="ORF">BJP36_13505</name>
</gene>
<dbReference type="InterPro" id="IPR058982">
    <property type="entry name" value="Beta-barrel_AprE"/>
</dbReference>
<accession>A0A1D9FZH7</accession>
<dbReference type="Gene3D" id="2.40.30.170">
    <property type="match status" value="1"/>
</dbReference>
<protein>
    <submittedName>
        <fullName evidence="9">HlyD family efflux transporter periplasmic adaptor subunit</fullName>
    </submittedName>
</protein>
<reference evidence="10" key="1">
    <citation type="submission" date="2016-10" db="EMBL/GenBank/DDBJ databases">
        <title>Comparative genomics uncovers the prolific and rare metabolic potential of the cyanobacterial genus Moorea.</title>
        <authorList>
            <person name="Leao T."/>
            <person name="Castelao G."/>
            <person name="Korobeynikov A."/>
            <person name="Monroe E.A."/>
            <person name="Podell S."/>
            <person name="Glukhov E."/>
            <person name="Allen E."/>
            <person name="Gerwick W.H."/>
            <person name="Gerwick L."/>
        </authorList>
    </citation>
    <scope>NUCLEOTIDE SEQUENCE [LARGE SCALE GENOMIC DNA]</scope>
    <source>
        <strain evidence="10">JHB</strain>
    </source>
</reference>
<feature type="domain" description="AprE-like beta-barrel" evidence="8">
    <location>
        <begin position="422"/>
        <end position="512"/>
    </location>
</feature>
<proteinExistence type="inferred from homology"/>
<evidence type="ECO:0000313" key="10">
    <source>
        <dbReference type="Proteomes" id="UP000176944"/>
    </source>
</evidence>
<dbReference type="Gene3D" id="2.40.50.100">
    <property type="match status" value="1"/>
</dbReference>
<evidence type="ECO:0000256" key="6">
    <source>
        <dbReference type="SAM" id="Coils"/>
    </source>
</evidence>
<evidence type="ECO:0000313" key="9">
    <source>
        <dbReference type="EMBL" id="AOY80779.1"/>
    </source>
</evidence>
<feature type="coiled-coil region" evidence="6">
    <location>
        <begin position="207"/>
        <end position="255"/>
    </location>
</feature>
<evidence type="ECO:0000256" key="1">
    <source>
        <dbReference type="ARBA" id="ARBA00004167"/>
    </source>
</evidence>
<comment type="subcellular location">
    <subcellularLocation>
        <location evidence="1">Membrane</location>
        <topology evidence="1">Single-pass membrane protein</topology>
    </subcellularLocation>
</comment>
<dbReference type="AlphaFoldDB" id="A0A1D9FZH7"/>
<keyword evidence="5 7" id="KW-0472">Membrane</keyword>
<evidence type="ECO:0000256" key="4">
    <source>
        <dbReference type="ARBA" id="ARBA00022989"/>
    </source>
</evidence>
<evidence type="ECO:0000259" key="8">
    <source>
        <dbReference type="Pfam" id="PF26002"/>
    </source>
</evidence>
<dbReference type="Pfam" id="PF26002">
    <property type="entry name" value="Beta-barrel_AprE"/>
    <property type="match status" value="1"/>
</dbReference>
<keyword evidence="3 7" id="KW-0812">Transmembrane</keyword>
<keyword evidence="4 7" id="KW-1133">Transmembrane helix</keyword>
<keyword evidence="6" id="KW-0175">Coiled coil</keyword>
<dbReference type="SUPFAM" id="SSF111369">
    <property type="entry name" value="HlyD-like secretion proteins"/>
    <property type="match status" value="1"/>
</dbReference>
<comment type="similarity">
    <text evidence="2">Belongs to the membrane fusion protein (MFP) (TC 8.A.1) family.</text>
</comment>
<evidence type="ECO:0000256" key="3">
    <source>
        <dbReference type="ARBA" id="ARBA00022692"/>
    </source>
</evidence>
<organism evidence="9 10">
    <name type="scientific">Moorena producens (strain JHB)</name>
    <dbReference type="NCBI Taxonomy" id="1454205"/>
    <lineage>
        <taxon>Bacteria</taxon>
        <taxon>Bacillati</taxon>
        <taxon>Cyanobacteriota</taxon>
        <taxon>Cyanophyceae</taxon>
        <taxon>Coleofasciculales</taxon>
        <taxon>Coleofasciculaceae</taxon>
        <taxon>Moorena</taxon>
    </lineage>
</organism>
<sequence>MITSNRTTDNSYAETTTNEVIQEQELSQPIIPQQPSVFLKQPSIWSRAILWGLVGITTFGITWASVAKIEKVIPAQGKLEPQGDVKEVQASISGVVAEVLIKDGELVKPDDVLIRFDMTSAQAQLVSLEQIQKSLIQENQFYRAQIGSDQATQANNVQLNLPVEILLIIKNRANLVAENKLYRVQLTGADGGANLTSDQQFRLQINLAEFNSRVTANKQEIQQLENQLGQTKIQLANARNLLSTANNNLVTAQTNLATEQEILQDFEPLLTEGAVPKIQYRRQKQEVGRGEAEVGTREAEVGTQQAEVNQLIQEQERIRSAIAQAKAQLANTIAASQTELQDRIAVNQQRIADIDSQLGKQIVENDKRIAEIDSQISQIKQNLKYHEIKAPVAGKVFELKARPGFVTTSSETVLEIVPNDELIAEVYITNKDRGFVKEGMEVDVRIDSFNFSEFGDIKGKLISIGADALEPDQIYPYYRFPAKIALKQQFIDIKGNSVPLASGMSVSVNIKERKRRVITIFTGFLTKKLDSLKGTK</sequence>
<evidence type="ECO:0000256" key="7">
    <source>
        <dbReference type="SAM" id="Phobius"/>
    </source>
</evidence>
<evidence type="ECO:0000256" key="2">
    <source>
        <dbReference type="ARBA" id="ARBA00009477"/>
    </source>
</evidence>
<dbReference type="PRINTS" id="PR01490">
    <property type="entry name" value="RTXTOXIND"/>
</dbReference>
<dbReference type="EMBL" id="CP017708">
    <property type="protein sequence ID" value="AOY80779.1"/>
    <property type="molecule type" value="Genomic_DNA"/>
</dbReference>
<name>A0A1D9FZH7_MOOP1</name>
<evidence type="ECO:0000256" key="5">
    <source>
        <dbReference type="ARBA" id="ARBA00023136"/>
    </source>
</evidence>
<feature type="transmembrane region" description="Helical" evidence="7">
    <location>
        <begin position="48"/>
        <end position="66"/>
    </location>
</feature>
<dbReference type="Proteomes" id="UP000176944">
    <property type="component" value="Chromosome"/>
</dbReference>
<dbReference type="PANTHER" id="PTHR30386">
    <property type="entry name" value="MEMBRANE FUSION SUBUNIT OF EMRAB-TOLC MULTIDRUG EFFLUX PUMP"/>
    <property type="match status" value="1"/>
</dbReference>
<dbReference type="PANTHER" id="PTHR30386:SF26">
    <property type="entry name" value="TRANSPORT PROTEIN COMB"/>
    <property type="match status" value="1"/>
</dbReference>
<dbReference type="InterPro" id="IPR050739">
    <property type="entry name" value="MFP"/>
</dbReference>